<sequence>PSFYRGQKTNPTQQKVAKRAFTGKTINNKFTHMYLETNSRKKPSKIRENLAKAGIDNVRVLDVYNPDWNVVALLMHEDYVTEVTNIFNQQEISIIEYNHLDPTHLRDRNYADQSMDFKINKLKEIRNNNMMRALSFIRLPVRNSVARSFANQNLITEDQLIQILQDSRDTQNHNSNSYFVKKNNSKEQQQEDMVMEEEEQQKIEADRSYEEDHHQKESSCHNTQQQQPDTNSTGDTTKSTQLLL</sequence>
<accession>S2JP77</accession>
<feature type="region of interest" description="Disordered" evidence="1">
    <location>
        <begin position="171"/>
        <end position="244"/>
    </location>
</feature>
<feature type="non-terminal residue" evidence="2">
    <location>
        <position position="1"/>
    </location>
</feature>
<dbReference type="InParanoid" id="S2JP77"/>
<feature type="compositionally biased region" description="Polar residues" evidence="1">
    <location>
        <begin position="220"/>
        <end position="244"/>
    </location>
</feature>
<name>S2JP77_MUCC1</name>
<organism evidence="2 3">
    <name type="scientific">Mucor circinelloides f. circinelloides (strain 1006PhL)</name>
    <name type="common">Mucormycosis agent</name>
    <name type="synonym">Calyptromyces circinelloides</name>
    <dbReference type="NCBI Taxonomy" id="1220926"/>
    <lineage>
        <taxon>Eukaryota</taxon>
        <taxon>Fungi</taxon>
        <taxon>Fungi incertae sedis</taxon>
        <taxon>Mucoromycota</taxon>
        <taxon>Mucoromycotina</taxon>
        <taxon>Mucoromycetes</taxon>
        <taxon>Mucorales</taxon>
        <taxon>Mucorineae</taxon>
        <taxon>Mucoraceae</taxon>
        <taxon>Mucor</taxon>
    </lineage>
</organism>
<dbReference type="VEuPathDB" id="FungiDB:HMPREF1544_11725"/>
<dbReference type="STRING" id="1220926.S2JP77"/>
<dbReference type="AlphaFoldDB" id="S2JP77"/>
<proteinExistence type="predicted"/>
<keyword evidence="3" id="KW-1185">Reference proteome</keyword>
<evidence type="ECO:0000313" key="2">
    <source>
        <dbReference type="EMBL" id="EPB81550.1"/>
    </source>
</evidence>
<dbReference type="OrthoDB" id="2206543at2759"/>
<evidence type="ECO:0000313" key="3">
    <source>
        <dbReference type="Proteomes" id="UP000014254"/>
    </source>
</evidence>
<dbReference type="Proteomes" id="UP000014254">
    <property type="component" value="Unassembled WGS sequence"/>
</dbReference>
<protein>
    <submittedName>
        <fullName evidence="2">Uncharacterized protein</fullName>
    </submittedName>
</protein>
<evidence type="ECO:0000256" key="1">
    <source>
        <dbReference type="SAM" id="MobiDB-lite"/>
    </source>
</evidence>
<feature type="compositionally biased region" description="Basic and acidic residues" evidence="1">
    <location>
        <begin position="200"/>
        <end position="219"/>
    </location>
</feature>
<reference evidence="3" key="1">
    <citation type="submission" date="2013-05" db="EMBL/GenBank/DDBJ databases">
        <title>The Genome sequence of Mucor circinelloides f. circinelloides 1006PhL.</title>
        <authorList>
            <consortium name="The Broad Institute Genomics Platform"/>
            <person name="Cuomo C."/>
            <person name="Earl A."/>
            <person name="Findley K."/>
            <person name="Lee S.C."/>
            <person name="Walker B."/>
            <person name="Young S."/>
            <person name="Zeng Q."/>
            <person name="Gargeya S."/>
            <person name="Fitzgerald M."/>
            <person name="Haas B."/>
            <person name="Abouelleil A."/>
            <person name="Allen A.W."/>
            <person name="Alvarado L."/>
            <person name="Arachchi H.M."/>
            <person name="Berlin A.M."/>
            <person name="Chapman S.B."/>
            <person name="Gainer-Dewar J."/>
            <person name="Goldberg J."/>
            <person name="Griggs A."/>
            <person name="Gujja S."/>
            <person name="Hansen M."/>
            <person name="Howarth C."/>
            <person name="Imamovic A."/>
            <person name="Ireland A."/>
            <person name="Larimer J."/>
            <person name="McCowan C."/>
            <person name="Murphy C."/>
            <person name="Pearson M."/>
            <person name="Poon T.W."/>
            <person name="Priest M."/>
            <person name="Roberts A."/>
            <person name="Saif S."/>
            <person name="Shea T."/>
            <person name="Sisk P."/>
            <person name="Sykes S."/>
            <person name="Wortman J."/>
            <person name="Nusbaum C."/>
            <person name="Birren B."/>
        </authorList>
    </citation>
    <scope>NUCLEOTIDE SEQUENCE [LARGE SCALE GENOMIC DNA]</scope>
    <source>
        <strain evidence="3">1006PhL</strain>
    </source>
</reference>
<gene>
    <name evidence="2" type="ORF">HMPREF1544_11725</name>
</gene>
<dbReference type="EMBL" id="KE124165">
    <property type="protein sequence ID" value="EPB81550.1"/>
    <property type="molecule type" value="Genomic_DNA"/>
</dbReference>